<dbReference type="Gene3D" id="1.10.510.10">
    <property type="entry name" value="Transferase(Phosphotransferase) domain 1"/>
    <property type="match status" value="1"/>
</dbReference>
<proteinExistence type="predicted"/>
<comment type="caution">
    <text evidence="4">The sequence shown here is derived from an EMBL/GenBank/DDBJ whole genome shotgun (WGS) entry which is preliminary data.</text>
</comment>
<keyword evidence="4" id="KW-0808">Transferase</keyword>
<dbReference type="VEuPathDB" id="FungiDB:FUN_025641"/>
<feature type="compositionally biased region" description="Low complexity" evidence="1">
    <location>
        <begin position="49"/>
        <end position="69"/>
    </location>
</feature>
<evidence type="ECO:0000256" key="1">
    <source>
        <dbReference type="SAM" id="MobiDB-lite"/>
    </source>
</evidence>
<dbReference type="VEuPathDB" id="FungiDB:RhiirA1_465469"/>
<evidence type="ECO:0000313" key="5">
    <source>
        <dbReference type="Proteomes" id="UP000234323"/>
    </source>
</evidence>
<dbReference type="InterPro" id="IPR001245">
    <property type="entry name" value="Ser-Thr/Tyr_kinase_cat_dom"/>
</dbReference>
<keyword evidence="5" id="KW-1185">Reference proteome</keyword>
<keyword evidence="2" id="KW-0472">Membrane</keyword>
<dbReference type="PANTHER" id="PTHR44329">
    <property type="entry name" value="SERINE/THREONINE-PROTEIN KINASE TNNI3K-RELATED"/>
    <property type="match status" value="1"/>
</dbReference>
<gene>
    <name evidence="4" type="ORF">RhiirA4_474356</name>
</gene>
<keyword evidence="2" id="KW-1133">Transmembrane helix</keyword>
<accession>A0A2I1H8C8</accession>
<keyword evidence="4" id="KW-0418">Kinase</keyword>
<sequence>MNSGYKPRSAKKKIAEKISFFITKCRNIIKRNKSKPVNDIVETLPELASPSLSSLSSSSSSSSSSPSSPSSPSILWSSSILSNNPEPAQYSPSYPLYQYPQYSQYSPLLPPSSQLLSTLSLPCILSTSWQVDRNDRHRSYQTYQEMKPWDEREMNDELYPQSQKLSLGWCMECRKLFTGKKWCRSCNAAHFHEQTSEWTSWRPGLDNLIIKTQITANNVHSFFEWIPFVNFDHITYLAKGGYSIVYKAIWKQGPIIYWDTNINNWERFGSHEVVLKVIKGSQKNLSEFINELSAHHKFNTMIGHVLRCFGISRWKDTGDFIVVTSYAKDGNLRQYIRKNFVNFSWIERLITLKDIAEGLEIIHNSGYVHRDLHTGNILRHGSWTMISDLGLTWHQDSVSTGELFGVLPYIAPEILSGSQYSSASDIYSFAMIMYEVASGKIPFYHEDISPINIIKGSRPELPSATPFIYTELMKSCWDSDPKERPTAGYLVNLFDDWIHSKGKQLIVTYNSFQNAEIERKYSNIGIEEDYTSTIDQISQLISIKWSTETSIRFTCRNKVNEAEILQPFVLKIVIFVVTVNMVMIFQSVMIGVTFVIIVNNENSCNLIN</sequence>
<organism evidence="4 5">
    <name type="scientific">Rhizophagus irregularis</name>
    <dbReference type="NCBI Taxonomy" id="588596"/>
    <lineage>
        <taxon>Eukaryota</taxon>
        <taxon>Fungi</taxon>
        <taxon>Fungi incertae sedis</taxon>
        <taxon>Mucoromycota</taxon>
        <taxon>Glomeromycotina</taxon>
        <taxon>Glomeromycetes</taxon>
        <taxon>Glomerales</taxon>
        <taxon>Glomeraceae</taxon>
        <taxon>Rhizophagus</taxon>
    </lineage>
</organism>
<dbReference type="VEuPathDB" id="FungiDB:RhiirFUN_025048"/>
<dbReference type="PROSITE" id="PS50011">
    <property type="entry name" value="PROTEIN_KINASE_DOM"/>
    <property type="match status" value="1"/>
</dbReference>
<feature type="domain" description="Protein kinase" evidence="3">
    <location>
        <begin position="231"/>
        <end position="498"/>
    </location>
</feature>
<dbReference type="EMBL" id="LLXI01001776">
    <property type="protein sequence ID" value="PKY55104.1"/>
    <property type="molecule type" value="Genomic_DNA"/>
</dbReference>
<evidence type="ECO:0000313" key="4">
    <source>
        <dbReference type="EMBL" id="PKY55104.1"/>
    </source>
</evidence>
<dbReference type="GO" id="GO:0004674">
    <property type="term" value="F:protein serine/threonine kinase activity"/>
    <property type="evidence" value="ECO:0007669"/>
    <property type="project" value="TreeGrafter"/>
</dbReference>
<keyword evidence="2" id="KW-0812">Transmembrane</keyword>
<reference evidence="4 5" key="1">
    <citation type="submission" date="2015-10" db="EMBL/GenBank/DDBJ databases">
        <title>Genome analyses suggest a sexual origin of heterokaryosis in a supposedly ancient asexual fungus.</title>
        <authorList>
            <person name="Ropars J."/>
            <person name="Sedzielewska K."/>
            <person name="Noel J."/>
            <person name="Charron P."/>
            <person name="Farinelli L."/>
            <person name="Marton T."/>
            <person name="Kruger M."/>
            <person name="Pelin A."/>
            <person name="Brachmann A."/>
            <person name="Corradi N."/>
        </authorList>
    </citation>
    <scope>NUCLEOTIDE SEQUENCE [LARGE SCALE GENOMIC DNA]</scope>
    <source>
        <strain evidence="4 5">A4</strain>
    </source>
</reference>
<protein>
    <submittedName>
        <fullName evidence="4">Kinase-like protein</fullName>
    </submittedName>
</protein>
<dbReference type="GO" id="GO:0005524">
    <property type="term" value="F:ATP binding"/>
    <property type="evidence" value="ECO:0007669"/>
    <property type="project" value="InterPro"/>
</dbReference>
<dbReference type="InterPro" id="IPR051681">
    <property type="entry name" value="Ser/Thr_Kinases-Pseudokinases"/>
</dbReference>
<dbReference type="Proteomes" id="UP000234323">
    <property type="component" value="Unassembled WGS sequence"/>
</dbReference>
<evidence type="ECO:0000256" key="2">
    <source>
        <dbReference type="SAM" id="Phobius"/>
    </source>
</evidence>
<evidence type="ECO:0000259" key="3">
    <source>
        <dbReference type="PROSITE" id="PS50011"/>
    </source>
</evidence>
<name>A0A2I1H8C8_9GLOM</name>
<dbReference type="InterPro" id="IPR000719">
    <property type="entry name" value="Prot_kinase_dom"/>
</dbReference>
<feature type="transmembrane region" description="Helical" evidence="2">
    <location>
        <begin position="572"/>
        <end position="598"/>
    </location>
</feature>
<dbReference type="InterPro" id="IPR011009">
    <property type="entry name" value="Kinase-like_dom_sf"/>
</dbReference>
<dbReference type="Pfam" id="PF07714">
    <property type="entry name" value="PK_Tyr_Ser-Thr"/>
    <property type="match status" value="1"/>
</dbReference>
<dbReference type="AlphaFoldDB" id="A0A2I1H8C8"/>
<dbReference type="SUPFAM" id="SSF56112">
    <property type="entry name" value="Protein kinase-like (PK-like)"/>
    <property type="match status" value="1"/>
</dbReference>
<feature type="region of interest" description="Disordered" evidence="1">
    <location>
        <begin position="48"/>
        <end position="69"/>
    </location>
</feature>